<evidence type="ECO:0000313" key="6">
    <source>
        <dbReference type="EMBL" id="OKV12816.1"/>
    </source>
</evidence>
<feature type="domain" description="Flagellar hook-length control protein-like C-terminal" evidence="5">
    <location>
        <begin position="252"/>
        <end position="331"/>
    </location>
</feature>
<evidence type="ECO:0000313" key="7">
    <source>
        <dbReference type="Proteomes" id="UP000185794"/>
    </source>
</evidence>
<keyword evidence="6" id="KW-0969">Cilium</keyword>
<dbReference type="PANTHER" id="PTHR37533:SF2">
    <property type="entry name" value="FLAGELLAR HOOK-LENGTH CONTROL PROTEIN"/>
    <property type="match status" value="1"/>
</dbReference>
<evidence type="ECO:0000256" key="2">
    <source>
        <dbReference type="ARBA" id="ARBA00009149"/>
    </source>
</evidence>
<dbReference type="Gene3D" id="3.30.750.140">
    <property type="match status" value="1"/>
</dbReference>
<evidence type="ECO:0000256" key="1">
    <source>
        <dbReference type="ARBA" id="ARBA00003944"/>
    </source>
</evidence>
<organism evidence="6 7">
    <name type="scientific">Escherichia coli</name>
    <dbReference type="NCBI Taxonomy" id="562"/>
    <lineage>
        <taxon>Bacteria</taxon>
        <taxon>Pseudomonadati</taxon>
        <taxon>Pseudomonadota</taxon>
        <taxon>Gammaproteobacteria</taxon>
        <taxon>Enterobacterales</taxon>
        <taxon>Enterobacteriaceae</taxon>
        <taxon>Escherichia</taxon>
    </lineage>
</organism>
<evidence type="ECO:0000259" key="5">
    <source>
        <dbReference type="Pfam" id="PF02120"/>
    </source>
</evidence>
<dbReference type="Pfam" id="PF02120">
    <property type="entry name" value="Flg_hook"/>
    <property type="match status" value="1"/>
</dbReference>
<dbReference type="GO" id="GO:0044780">
    <property type="term" value="P:bacterial-type flagellum assembly"/>
    <property type="evidence" value="ECO:0007669"/>
    <property type="project" value="InterPro"/>
</dbReference>
<keyword evidence="6" id="KW-0966">Cell projection</keyword>
<dbReference type="GO" id="GO:0009424">
    <property type="term" value="C:bacterial-type flagellum hook"/>
    <property type="evidence" value="ECO:0007669"/>
    <property type="project" value="InterPro"/>
</dbReference>
<dbReference type="InterPro" id="IPR038610">
    <property type="entry name" value="FliK-like_C_sf"/>
</dbReference>
<comment type="caution">
    <text evidence="6">The sequence shown here is derived from an EMBL/GenBank/DDBJ whole genome shotgun (WGS) entry which is preliminary data.</text>
</comment>
<comment type="function">
    <text evidence="1">Controls the length of the flagellar hook.</text>
</comment>
<proteinExistence type="inferred from homology"/>
<feature type="region of interest" description="Disordered" evidence="4">
    <location>
        <begin position="322"/>
        <end position="366"/>
    </location>
</feature>
<dbReference type="AlphaFoldDB" id="A0A854BNL4"/>
<dbReference type="InterPro" id="IPR052563">
    <property type="entry name" value="FliK"/>
</dbReference>
<dbReference type="CDD" id="cd17470">
    <property type="entry name" value="T3SS_Flik_C"/>
    <property type="match status" value="1"/>
</dbReference>
<name>A0A854BNL4_ECOLX</name>
<evidence type="ECO:0000256" key="3">
    <source>
        <dbReference type="ARBA" id="ARBA00022795"/>
    </source>
</evidence>
<gene>
    <name evidence="6" type="ORF">AWP47_08305</name>
</gene>
<dbReference type="EMBL" id="LRKC01000116">
    <property type="protein sequence ID" value="OKV12816.1"/>
    <property type="molecule type" value="Genomic_DNA"/>
</dbReference>
<dbReference type="PRINTS" id="PR01007">
    <property type="entry name" value="FLGHOOKFLIK"/>
</dbReference>
<sequence>MIRLAPLITADVDTTTLPGGKASDAAQDFLALLSEALAGETTTDKAAPQVLVATDKPTTKGEPLVSDIVSDAQQADLLIPVDEIPPVINDEQSTSTPLTTAQAMTLAAVAAVADKNTTKDEKADELNEDVTASLSALFAMLPGFDNTPKVADAPSTVLPTEKPTLYTKLTTAQFTTAQPDDTPDAQAQPVTPLVAEAQSKAEVISTPSPVTAAVSPLITPHQTQPLPTVAAPVLSAPLGSHEWQQSLSQHISLFTRQGQQSAELRLHPQDLGEVQISLKVDDSQAQIQMVSPHQHVRAALEAALPVLRTQLAESGIQLGQSNISGESFSGQQQAASQQQQSQRTANHEPLAGEDDDTLPVPVSLQGRVTGNSGVDIFA</sequence>
<dbReference type="InterPro" id="IPR001635">
    <property type="entry name" value="Flag_hook_Flik"/>
</dbReference>
<accession>A0A854BNL4</accession>
<keyword evidence="3" id="KW-1005">Bacterial flagellum biogenesis</keyword>
<dbReference type="PANTHER" id="PTHR37533">
    <property type="entry name" value="FLAGELLAR HOOK-LENGTH CONTROL PROTEIN"/>
    <property type="match status" value="1"/>
</dbReference>
<dbReference type="Proteomes" id="UP000185794">
    <property type="component" value="Unassembled WGS sequence"/>
</dbReference>
<comment type="similarity">
    <text evidence="2">Belongs to the FliK family.</text>
</comment>
<dbReference type="InterPro" id="IPR021136">
    <property type="entry name" value="Flagellar_hook_control-like_C"/>
</dbReference>
<feature type="compositionally biased region" description="Low complexity" evidence="4">
    <location>
        <begin position="331"/>
        <end position="342"/>
    </location>
</feature>
<evidence type="ECO:0000256" key="4">
    <source>
        <dbReference type="SAM" id="MobiDB-lite"/>
    </source>
</evidence>
<dbReference type="RefSeq" id="WP_074496854.1">
    <property type="nucleotide sequence ID" value="NZ_LRKC01000116.1"/>
</dbReference>
<reference evidence="6 7" key="1">
    <citation type="journal article" date="2017" name="Front. Cell. Infect. Microbiol.">
        <title>Chaperone-usher pili loci of human colonization factor-negative enterotoxigenic Escherichia coli.</title>
        <authorList>
            <person name="Del Canto F."/>
            <person name="Vidal R."/>
            <person name="Stine O.C."/>
            <person name="Pop M."/>
        </authorList>
    </citation>
    <scope>NUCLEOTIDE SEQUENCE [LARGE SCALE GENOMIC DNA]</scope>
    <source>
        <strain evidence="6 7">700324</strain>
    </source>
</reference>
<protein>
    <submittedName>
        <fullName evidence="6">Flagellar hook-length control protein FliK</fullName>
    </submittedName>
</protein>
<keyword evidence="6" id="KW-0282">Flagellum</keyword>